<feature type="signal peptide" evidence="7">
    <location>
        <begin position="1"/>
        <end position="25"/>
    </location>
</feature>
<dbReference type="SUPFAM" id="SSF53850">
    <property type="entry name" value="Periplasmic binding protein-like II"/>
    <property type="match status" value="1"/>
</dbReference>
<dbReference type="PANTHER" id="PTHR30632:SF17">
    <property type="entry name" value="MOLYBDATE-BINDING PROTEIN MODA"/>
    <property type="match status" value="1"/>
</dbReference>
<comment type="similarity">
    <text evidence="1">Belongs to the bacterial solute-binding protein ModA family.</text>
</comment>
<evidence type="ECO:0000313" key="8">
    <source>
        <dbReference type="EMBL" id="TFU01486.1"/>
    </source>
</evidence>
<evidence type="ECO:0000256" key="3">
    <source>
        <dbReference type="ARBA" id="ARBA00022723"/>
    </source>
</evidence>
<dbReference type="GO" id="GO:1901359">
    <property type="term" value="F:tungstate binding"/>
    <property type="evidence" value="ECO:0007669"/>
    <property type="project" value="UniProtKB-ARBA"/>
</dbReference>
<sequence length="258" mass="26678">MEFRIAGRWLLMGALSAFAAAPAIAQPAKGPLVLAAASLQESLTAAADAWAAKGNPRPVLSFAASSVLARQIDAGAPADLFISADEQWMDYLAGRQLIAPGTRTNFLTNTLVLVAPTSQPFKLAITPGFALAAALGSGRLAMADPDAVPAGKYGKAALTSLGVWSSVESKVVRAENVRAALLLVARDEAAAGIVYATDARATTDVVVVGSFPATSHAPIVYPLAQLASSRHRDAAAFRTFLLSPAGQQVFARYGFGTQ</sequence>
<dbReference type="PANTHER" id="PTHR30632">
    <property type="entry name" value="MOLYBDATE-BINDING PERIPLASMIC PROTEIN"/>
    <property type="match status" value="1"/>
</dbReference>
<feature type="binding site" evidence="6">
    <location>
        <position position="150"/>
    </location>
    <ligand>
        <name>molybdate</name>
        <dbReference type="ChEBI" id="CHEBI:36264"/>
    </ligand>
</feature>
<feature type="binding site" evidence="6">
    <location>
        <position position="65"/>
    </location>
    <ligand>
        <name>molybdate</name>
        <dbReference type="ChEBI" id="CHEBI:36264"/>
    </ligand>
</feature>
<dbReference type="GO" id="GO:0030973">
    <property type="term" value="F:molybdate ion binding"/>
    <property type="evidence" value="ECO:0007669"/>
    <property type="project" value="TreeGrafter"/>
</dbReference>
<dbReference type="FunFam" id="3.40.190.10:FF:000035">
    <property type="entry name" value="Molybdate ABC transporter substrate-binding protein"/>
    <property type="match status" value="1"/>
</dbReference>
<dbReference type="InterPro" id="IPR005950">
    <property type="entry name" value="ModA"/>
</dbReference>
<feature type="chain" id="PRO_5021264600" evidence="7">
    <location>
        <begin position="26"/>
        <end position="258"/>
    </location>
</feature>
<gene>
    <name evidence="8" type="primary">modA</name>
    <name evidence="8" type="ORF">EUV02_14545</name>
</gene>
<keyword evidence="9" id="KW-1185">Reference proteome</keyword>
<comment type="subunit">
    <text evidence="5">The complex is composed of two ATP-binding proteins (ModC), two transmembrane proteins (ModB) and a solute-binding protein (ModA).</text>
</comment>
<organism evidence="8 9">
    <name type="scientific">Glacieibacterium arshaanense</name>
    <dbReference type="NCBI Taxonomy" id="2511025"/>
    <lineage>
        <taxon>Bacteria</taxon>
        <taxon>Pseudomonadati</taxon>
        <taxon>Pseudomonadota</taxon>
        <taxon>Alphaproteobacteria</taxon>
        <taxon>Sphingomonadales</taxon>
        <taxon>Sphingosinicellaceae</taxon>
        <taxon>Glacieibacterium</taxon>
    </lineage>
</organism>
<dbReference type="Pfam" id="PF13531">
    <property type="entry name" value="SBP_bac_11"/>
    <property type="match status" value="1"/>
</dbReference>
<keyword evidence="3 6" id="KW-0479">Metal-binding</keyword>
<dbReference type="InterPro" id="IPR050682">
    <property type="entry name" value="ModA/WtpA"/>
</dbReference>
<dbReference type="CDD" id="cd13536">
    <property type="entry name" value="PBP2_EcModA"/>
    <property type="match status" value="1"/>
</dbReference>
<comment type="caution">
    <text evidence="8">The sequence shown here is derived from an EMBL/GenBank/DDBJ whole genome shotgun (WGS) entry which is preliminary data.</text>
</comment>
<evidence type="ECO:0000256" key="6">
    <source>
        <dbReference type="PIRSR" id="PIRSR004846-1"/>
    </source>
</evidence>
<dbReference type="GO" id="GO:0030288">
    <property type="term" value="C:outer membrane-bounded periplasmic space"/>
    <property type="evidence" value="ECO:0007669"/>
    <property type="project" value="TreeGrafter"/>
</dbReference>
<evidence type="ECO:0000256" key="7">
    <source>
        <dbReference type="SAM" id="SignalP"/>
    </source>
</evidence>
<feature type="binding site" evidence="6">
    <location>
        <position position="38"/>
    </location>
    <ligand>
        <name>molybdate</name>
        <dbReference type="ChEBI" id="CHEBI:36264"/>
    </ligand>
</feature>
<dbReference type="GO" id="GO:0046872">
    <property type="term" value="F:metal ion binding"/>
    <property type="evidence" value="ECO:0007669"/>
    <property type="project" value="UniProtKB-KW"/>
</dbReference>
<dbReference type="Gene3D" id="3.40.190.10">
    <property type="entry name" value="Periplasmic binding protein-like II"/>
    <property type="match status" value="2"/>
</dbReference>
<keyword evidence="2 6" id="KW-0500">Molybdenum</keyword>
<accession>A0A4Y9ELZ7</accession>
<reference evidence="8 9" key="1">
    <citation type="submission" date="2019-02" db="EMBL/GenBank/DDBJ databases">
        <title>Polymorphobacter sp. isolated from the lake at the Tibet of China.</title>
        <authorList>
            <person name="Li A."/>
        </authorList>
    </citation>
    <scope>NUCLEOTIDE SEQUENCE [LARGE SCALE GENOMIC DNA]</scope>
    <source>
        <strain evidence="8 9">DJ1R-1</strain>
    </source>
</reference>
<name>A0A4Y9ELZ7_9SPHN</name>
<evidence type="ECO:0000256" key="2">
    <source>
        <dbReference type="ARBA" id="ARBA00022505"/>
    </source>
</evidence>
<dbReference type="AlphaFoldDB" id="A0A4Y9ELZ7"/>
<dbReference type="EMBL" id="SIHO01000003">
    <property type="protein sequence ID" value="TFU01486.1"/>
    <property type="molecule type" value="Genomic_DNA"/>
</dbReference>
<protein>
    <submittedName>
        <fullName evidence="8">Molybdate ABC transporter substrate-binding protein</fullName>
    </submittedName>
</protein>
<evidence type="ECO:0000256" key="5">
    <source>
        <dbReference type="ARBA" id="ARBA00062515"/>
    </source>
</evidence>
<evidence type="ECO:0000256" key="1">
    <source>
        <dbReference type="ARBA" id="ARBA00009175"/>
    </source>
</evidence>
<keyword evidence="4 7" id="KW-0732">Signal</keyword>
<dbReference type="NCBIfam" id="TIGR01256">
    <property type="entry name" value="modA"/>
    <property type="match status" value="1"/>
</dbReference>
<dbReference type="Proteomes" id="UP000297737">
    <property type="component" value="Unassembled WGS sequence"/>
</dbReference>
<feature type="binding site" evidence="6">
    <location>
        <position position="177"/>
    </location>
    <ligand>
        <name>molybdate</name>
        <dbReference type="ChEBI" id="CHEBI:36264"/>
    </ligand>
</feature>
<dbReference type="PIRSF" id="PIRSF004846">
    <property type="entry name" value="ModA"/>
    <property type="match status" value="1"/>
</dbReference>
<evidence type="ECO:0000256" key="4">
    <source>
        <dbReference type="ARBA" id="ARBA00022729"/>
    </source>
</evidence>
<dbReference type="OrthoDB" id="9785015at2"/>
<feature type="binding site" evidence="6">
    <location>
        <position position="195"/>
    </location>
    <ligand>
        <name>molybdate</name>
        <dbReference type="ChEBI" id="CHEBI:36264"/>
    </ligand>
</feature>
<evidence type="ECO:0000313" key="9">
    <source>
        <dbReference type="Proteomes" id="UP000297737"/>
    </source>
</evidence>
<proteinExistence type="inferred from homology"/>
<dbReference type="GO" id="GO:0015689">
    <property type="term" value="P:molybdate ion transport"/>
    <property type="evidence" value="ECO:0007669"/>
    <property type="project" value="InterPro"/>
</dbReference>